<feature type="domain" description="C-type lectin" evidence="6">
    <location>
        <begin position="134"/>
        <end position="250"/>
    </location>
</feature>
<evidence type="ECO:0000256" key="5">
    <source>
        <dbReference type="SAM" id="Phobius"/>
    </source>
</evidence>
<sequence length="255" mass="28471">MEEIYVNVEYPKHNNSKPSPGHTGTSGCDRSSHLGIIICLGMLSVFLLIGLITLGVYYHVSATNLSAESNKLSAITEERDLLKANLSAVSNKLSSMTEERDLLQANLTETTKELKNLQSLSKQKKVCPEGWIMFSHSCYVLSEKLGSWDEGRDDCRSKGADLVVIESLEDKAFISSYIKEYAWIGLNDKEEEGNWKWVDGTPLNLKNWMAKQPDNGGGNPKWGEEDCVQVETDASWNDLSCSASIKWICEKHTTE</sequence>
<dbReference type="Gene3D" id="3.10.100.10">
    <property type="entry name" value="Mannose-Binding Protein A, subunit A"/>
    <property type="match status" value="1"/>
</dbReference>
<reference evidence="7" key="2">
    <citation type="submission" date="2025-08" db="UniProtKB">
        <authorList>
            <consortium name="Ensembl"/>
        </authorList>
    </citation>
    <scope>IDENTIFICATION</scope>
</reference>
<keyword evidence="5" id="KW-0812">Transmembrane</keyword>
<dbReference type="InterPro" id="IPR050111">
    <property type="entry name" value="C-type_lectin/snaclec_domain"/>
</dbReference>
<dbReference type="Proteomes" id="UP000265160">
    <property type="component" value="LG16"/>
</dbReference>
<evidence type="ECO:0000256" key="2">
    <source>
        <dbReference type="ARBA" id="ARBA00023157"/>
    </source>
</evidence>
<dbReference type="PROSITE" id="PS50041">
    <property type="entry name" value="C_TYPE_LECTIN_2"/>
    <property type="match status" value="1"/>
</dbReference>
<reference evidence="7 8" key="1">
    <citation type="journal article" date="2014" name="Nature">
        <title>The genomic substrate for adaptive radiation in African cichlid fish.</title>
        <authorList>
            <person name="Brawand D."/>
            <person name="Wagner C.E."/>
            <person name="Li Y.I."/>
            <person name="Malinsky M."/>
            <person name="Keller I."/>
            <person name="Fan S."/>
            <person name="Simakov O."/>
            <person name="Ng A.Y."/>
            <person name="Lim Z.W."/>
            <person name="Bezault E."/>
            <person name="Turner-Maier J."/>
            <person name="Johnson J."/>
            <person name="Alcazar R."/>
            <person name="Noh H.J."/>
            <person name="Russell P."/>
            <person name="Aken B."/>
            <person name="Alfoldi J."/>
            <person name="Amemiya C."/>
            <person name="Azzouzi N."/>
            <person name="Baroiller J.F."/>
            <person name="Barloy-Hubler F."/>
            <person name="Berlin A."/>
            <person name="Bloomquist R."/>
            <person name="Carleton K.L."/>
            <person name="Conte M.A."/>
            <person name="D'Cotta H."/>
            <person name="Eshel O."/>
            <person name="Gaffney L."/>
            <person name="Galibert F."/>
            <person name="Gante H.F."/>
            <person name="Gnerre S."/>
            <person name="Greuter L."/>
            <person name="Guyon R."/>
            <person name="Haddad N.S."/>
            <person name="Haerty W."/>
            <person name="Harris R.M."/>
            <person name="Hofmann H.A."/>
            <person name="Hourlier T."/>
            <person name="Hulata G."/>
            <person name="Jaffe D.B."/>
            <person name="Lara M."/>
            <person name="Lee A.P."/>
            <person name="MacCallum I."/>
            <person name="Mwaiko S."/>
            <person name="Nikaido M."/>
            <person name="Nishihara H."/>
            <person name="Ozouf-Costaz C."/>
            <person name="Penman D.J."/>
            <person name="Przybylski D."/>
            <person name="Rakotomanga M."/>
            <person name="Renn S.C.P."/>
            <person name="Ribeiro F.J."/>
            <person name="Ron M."/>
            <person name="Salzburger W."/>
            <person name="Sanchez-Pulido L."/>
            <person name="Santos M.E."/>
            <person name="Searle S."/>
            <person name="Sharpe T."/>
            <person name="Swofford R."/>
            <person name="Tan F.J."/>
            <person name="Williams L."/>
            <person name="Young S."/>
            <person name="Yin S."/>
            <person name="Okada N."/>
            <person name="Kocher T.D."/>
            <person name="Miska E.A."/>
            <person name="Lander E.S."/>
            <person name="Venkatesh B."/>
            <person name="Fernald R.D."/>
            <person name="Meyer A."/>
            <person name="Ponting C.P."/>
            <person name="Streelman J.T."/>
            <person name="Lindblad-Toh K."/>
            <person name="Seehausen O."/>
            <person name="Di Palma F."/>
        </authorList>
    </citation>
    <scope>NUCLEOTIDE SEQUENCE</scope>
</reference>
<dbReference type="GeneTree" id="ENSGT01030000234575"/>
<dbReference type="InterPro" id="IPR033989">
    <property type="entry name" value="CD209-like_CTLD"/>
</dbReference>
<dbReference type="KEGG" id="mze:106675994"/>
<feature type="compositionally biased region" description="Polar residues" evidence="4">
    <location>
        <begin position="16"/>
        <end position="26"/>
    </location>
</feature>
<dbReference type="GO" id="GO:0030246">
    <property type="term" value="F:carbohydrate binding"/>
    <property type="evidence" value="ECO:0007669"/>
    <property type="project" value="UniProtKB-KW"/>
</dbReference>
<accession>A0A3P9D382</accession>
<protein>
    <submittedName>
        <fullName evidence="7">CD209 antigen-like protein C</fullName>
    </submittedName>
</protein>
<dbReference type="PANTHER" id="PTHR22803">
    <property type="entry name" value="MANNOSE, PHOSPHOLIPASE, LECTIN RECEPTOR RELATED"/>
    <property type="match status" value="1"/>
</dbReference>
<dbReference type="RefSeq" id="XP_024661099.1">
    <property type="nucleotide sequence ID" value="XM_024805331.1"/>
</dbReference>
<evidence type="ECO:0000256" key="3">
    <source>
        <dbReference type="SAM" id="Coils"/>
    </source>
</evidence>
<dbReference type="AlphaFoldDB" id="A0A3P9D382"/>
<dbReference type="SMART" id="SM00034">
    <property type="entry name" value="CLECT"/>
    <property type="match status" value="1"/>
</dbReference>
<dbReference type="InterPro" id="IPR016186">
    <property type="entry name" value="C-type_lectin-like/link_sf"/>
</dbReference>
<evidence type="ECO:0000256" key="1">
    <source>
        <dbReference type="ARBA" id="ARBA00022734"/>
    </source>
</evidence>
<dbReference type="Pfam" id="PF00059">
    <property type="entry name" value="Lectin_C"/>
    <property type="match status" value="1"/>
</dbReference>
<evidence type="ECO:0000313" key="7">
    <source>
        <dbReference type="Ensembl" id="ENSMZEP00005028667.1"/>
    </source>
</evidence>
<keyword evidence="3" id="KW-0175">Coiled coil</keyword>
<keyword evidence="2" id="KW-1015">Disulfide bond</keyword>
<evidence type="ECO:0000313" key="8">
    <source>
        <dbReference type="Proteomes" id="UP000265160"/>
    </source>
</evidence>
<feature type="region of interest" description="Disordered" evidence="4">
    <location>
        <begin position="1"/>
        <end position="26"/>
    </location>
</feature>
<dbReference type="SUPFAM" id="SSF56436">
    <property type="entry name" value="C-type lectin-like"/>
    <property type="match status" value="1"/>
</dbReference>
<feature type="transmembrane region" description="Helical" evidence="5">
    <location>
        <begin position="34"/>
        <end position="60"/>
    </location>
</feature>
<evidence type="ECO:0000259" key="6">
    <source>
        <dbReference type="PROSITE" id="PS50041"/>
    </source>
</evidence>
<name>A0A3P9D382_9CICH</name>
<keyword evidence="5" id="KW-1133">Transmembrane helix</keyword>
<evidence type="ECO:0000256" key="4">
    <source>
        <dbReference type="SAM" id="MobiDB-lite"/>
    </source>
</evidence>
<keyword evidence="5" id="KW-0472">Membrane</keyword>
<dbReference type="Ensembl" id="ENSMZET00005029573.1">
    <property type="protein sequence ID" value="ENSMZEP00005028667.1"/>
    <property type="gene ID" value="ENSMZEG00005021376.1"/>
</dbReference>
<dbReference type="InterPro" id="IPR001304">
    <property type="entry name" value="C-type_lectin-like"/>
</dbReference>
<dbReference type="InterPro" id="IPR016187">
    <property type="entry name" value="CTDL_fold"/>
</dbReference>
<dbReference type="PROSITE" id="PS00615">
    <property type="entry name" value="C_TYPE_LECTIN_1"/>
    <property type="match status" value="1"/>
</dbReference>
<keyword evidence="8" id="KW-1185">Reference proteome</keyword>
<dbReference type="InterPro" id="IPR018378">
    <property type="entry name" value="C-type_lectin_CS"/>
</dbReference>
<proteinExistence type="predicted"/>
<keyword evidence="1" id="KW-0430">Lectin</keyword>
<reference evidence="7" key="3">
    <citation type="submission" date="2025-09" db="UniProtKB">
        <authorList>
            <consortium name="Ensembl"/>
        </authorList>
    </citation>
    <scope>IDENTIFICATION</scope>
</reference>
<organism evidence="7 8">
    <name type="scientific">Maylandia zebra</name>
    <name type="common">zebra mbuna</name>
    <dbReference type="NCBI Taxonomy" id="106582"/>
    <lineage>
        <taxon>Eukaryota</taxon>
        <taxon>Metazoa</taxon>
        <taxon>Chordata</taxon>
        <taxon>Craniata</taxon>
        <taxon>Vertebrata</taxon>
        <taxon>Euteleostomi</taxon>
        <taxon>Actinopterygii</taxon>
        <taxon>Neopterygii</taxon>
        <taxon>Teleostei</taxon>
        <taxon>Neoteleostei</taxon>
        <taxon>Acanthomorphata</taxon>
        <taxon>Ovalentaria</taxon>
        <taxon>Cichlomorphae</taxon>
        <taxon>Cichliformes</taxon>
        <taxon>Cichlidae</taxon>
        <taxon>African cichlids</taxon>
        <taxon>Pseudocrenilabrinae</taxon>
        <taxon>Haplochromini</taxon>
        <taxon>Maylandia</taxon>
        <taxon>Maylandia zebra complex</taxon>
    </lineage>
</organism>
<feature type="coiled-coil region" evidence="3">
    <location>
        <begin position="79"/>
        <end position="120"/>
    </location>
</feature>
<dbReference type="CDD" id="cd03590">
    <property type="entry name" value="CLECT_DC-SIGN_like"/>
    <property type="match status" value="1"/>
</dbReference>